<comment type="similarity">
    <text evidence="9">Belongs to the auxin efflux carrier (TC 2.A.69.2) family.</text>
</comment>
<dbReference type="GO" id="GO:0080162">
    <property type="term" value="P:endoplasmic reticulum to cytosol auxin transport"/>
    <property type="evidence" value="ECO:0007669"/>
    <property type="project" value="InterPro"/>
</dbReference>
<name>A0A9Q1JQ43_9CARY</name>
<dbReference type="GO" id="GO:0009734">
    <property type="term" value="P:auxin-activated signaling pathway"/>
    <property type="evidence" value="ECO:0007669"/>
    <property type="project" value="UniProtKB-KW"/>
</dbReference>
<evidence type="ECO:0000256" key="4">
    <source>
        <dbReference type="ARBA" id="ARBA00022824"/>
    </source>
</evidence>
<evidence type="ECO:0000256" key="8">
    <source>
        <dbReference type="ARBA" id="ARBA00025100"/>
    </source>
</evidence>
<keyword evidence="3 10" id="KW-0812">Transmembrane</keyword>
<feature type="transmembrane region" description="Helical" evidence="10">
    <location>
        <begin position="106"/>
        <end position="127"/>
    </location>
</feature>
<dbReference type="EMBL" id="JAKOGI010000955">
    <property type="protein sequence ID" value="KAJ8428943.1"/>
    <property type="molecule type" value="Genomic_DNA"/>
</dbReference>
<dbReference type="PANTHER" id="PTHR31651:SF3">
    <property type="entry name" value="PROTEIN PIN-LIKES 7"/>
    <property type="match status" value="1"/>
</dbReference>
<evidence type="ECO:0000256" key="9">
    <source>
        <dbReference type="ARBA" id="ARBA00025752"/>
    </source>
</evidence>
<dbReference type="Proteomes" id="UP001153076">
    <property type="component" value="Unassembled WGS sequence"/>
</dbReference>
<keyword evidence="7" id="KW-0927">Auxin signaling pathway</keyword>
<dbReference type="Pfam" id="PF03547">
    <property type="entry name" value="Mem_trans"/>
    <property type="match status" value="1"/>
</dbReference>
<reference evidence="11" key="1">
    <citation type="submission" date="2022-04" db="EMBL/GenBank/DDBJ databases">
        <title>Carnegiea gigantea Genome sequencing and assembly v2.</title>
        <authorList>
            <person name="Copetti D."/>
            <person name="Sanderson M.J."/>
            <person name="Burquez A."/>
            <person name="Wojciechowski M.F."/>
        </authorList>
    </citation>
    <scope>NUCLEOTIDE SEQUENCE</scope>
    <source>
        <strain evidence="11">SGP5-SGP5p</strain>
        <tissue evidence="11">Aerial part</tissue>
    </source>
</reference>
<dbReference type="OrthoDB" id="191139at2759"/>
<evidence type="ECO:0000256" key="3">
    <source>
        <dbReference type="ARBA" id="ARBA00022692"/>
    </source>
</evidence>
<keyword evidence="5 10" id="KW-1133">Transmembrane helix</keyword>
<keyword evidence="6 10" id="KW-0472">Membrane</keyword>
<feature type="transmembrane region" description="Helical" evidence="10">
    <location>
        <begin position="70"/>
        <end position="94"/>
    </location>
</feature>
<evidence type="ECO:0008006" key="13">
    <source>
        <dbReference type="Google" id="ProtNLM"/>
    </source>
</evidence>
<evidence type="ECO:0000256" key="6">
    <source>
        <dbReference type="ARBA" id="ARBA00023136"/>
    </source>
</evidence>
<evidence type="ECO:0000313" key="12">
    <source>
        <dbReference type="Proteomes" id="UP001153076"/>
    </source>
</evidence>
<dbReference type="AlphaFoldDB" id="A0A9Q1JQ43"/>
<sequence length="401" mass="43541">MGFWELLEVASMPVVQVLIISGLGAFLATGYCNILPVEARRPFNKIVYVVFTPALMFASLAKTVTLEDIIAWWFMPINVGLTFFIGGALGWVAVKLLKPGLHLEGLVIAACSAANLGNLVLIVLPAVCQEDGSPFGDDHAACASMGLSYGSFSMAIGGFFIWTYTFQLVKSSAEKFKALQFDKAIKEPNKDLEATGTTHLLNGEIQEYDARKPPVLPEKESRSLWRKIIEVVHQILEELMAPPTVAAVLGLIFGATSFLKHLIIGQGASLHVIQDSIKLLGDAAIPSITLILGGNLTEGLRTSRVKMSVIIGVICVKYLLLPVIGIGVVKLAGIFGFLPADPLYQFVLMLQFTLPPAMSIGTMTQLFDVGNEECSVIFLWTYIFAAPALTLWSTVFMWILS</sequence>
<keyword evidence="12" id="KW-1185">Reference proteome</keyword>
<feature type="transmembrane region" description="Helical" evidence="10">
    <location>
        <begin position="309"/>
        <end position="337"/>
    </location>
</feature>
<evidence type="ECO:0000256" key="10">
    <source>
        <dbReference type="SAM" id="Phobius"/>
    </source>
</evidence>
<protein>
    <recommendedName>
        <fullName evidence="13">Auxin efflux carrier family protein</fullName>
    </recommendedName>
</protein>
<accession>A0A9Q1JQ43</accession>
<evidence type="ECO:0000313" key="11">
    <source>
        <dbReference type="EMBL" id="KAJ8428943.1"/>
    </source>
</evidence>
<dbReference type="GO" id="GO:0005789">
    <property type="term" value="C:endoplasmic reticulum membrane"/>
    <property type="evidence" value="ECO:0007669"/>
    <property type="project" value="UniProtKB-SubCell"/>
</dbReference>
<feature type="transmembrane region" description="Helical" evidence="10">
    <location>
        <begin position="376"/>
        <end position="400"/>
    </location>
</feature>
<evidence type="ECO:0000256" key="7">
    <source>
        <dbReference type="ARBA" id="ARBA00023294"/>
    </source>
</evidence>
<keyword evidence="4" id="KW-0256">Endoplasmic reticulum</keyword>
<dbReference type="InterPro" id="IPR004776">
    <property type="entry name" value="Mem_transp_PIN-like"/>
</dbReference>
<comment type="caution">
    <text evidence="11">The sequence shown here is derived from an EMBL/GenBank/DDBJ whole genome shotgun (WGS) entry which is preliminary data.</text>
</comment>
<comment type="subcellular location">
    <subcellularLocation>
        <location evidence="1">Endoplasmic reticulum membrane</location>
        <topology evidence="1">Multi-pass membrane protein</topology>
    </subcellularLocation>
</comment>
<dbReference type="PANTHER" id="PTHR31651">
    <property type="match status" value="1"/>
</dbReference>
<comment type="function">
    <text evidence="8">Involved in cellular auxin homeostasis by regulating auxin metabolism. Regulates intracellular auxin accumulation at the endoplasmic reticulum and thus auxin availability for nuclear auxin signaling.</text>
</comment>
<feature type="transmembrane region" description="Helical" evidence="10">
    <location>
        <begin position="343"/>
        <end position="364"/>
    </location>
</feature>
<feature type="transmembrane region" description="Helical" evidence="10">
    <location>
        <begin position="147"/>
        <end position="169"/>
    </location>
</feature>
<evidence type="ECO:0000256" key="1">
    <source>
        <dbReference type="ARBA" id="ARBA00004477"/>
    </source>
</evidence>
<dbReference type="InterPro" id="IPR045033">
    <property type="entry name" value="PILS1/3/4/5/7"/>
</dbReference>
<keyword evidence="2" id="KW-0813">Transport</keyword>
<feature type="transmembrane region" description="Helical" evidence="10">
    <location>
        <begin position="46"/>
        <end position="64"/>
    </location>
</feature>
<evidence type="ECO:0000256" key="2">
    <source>
        <dbReference type="ARBA" id="ARBA00022448"/>
    </source>
</evidence>
<proteinExistence type="inferred from homology"/>
<evidence type="ECO:0000256" key="5">
    <source>
        <dbReference type="ARBA" id="ARBA00022989"/>
    </source>
</evidence>
<gene>
    <name evidence="11" type="ORF">Cgig2_009814</name>
</gene>
<feature type="transmembrane region" description="Helical" evidence="10">
    <location>
        <begin position="12"/>
        <end position="34"/>
    </location>
</feature>
<organism evidence="11 12">
    <name type="scientific">Carnegiea gigantea</name>
    <dbReference type="NCBI Taxonomy" id="171969"/>
    <lineage>
        <taxon>Eukaryota</taxon>
        <taxon>Viridiplantae</taxon>
        <taxon>Streptophyta</taxon>
        <taxon>Embryophyta</taxon>
        <taxon>Tracheophyta</taxon>
        <taxon>Spermatophyta</taxon>
        <taxon>Magnoliopsida</taxon>
        <taxon>eudicotyledons</taxon>
        <taxon>Gunneridae</taxon>
        <taxon>Pentapetalae</taxon>
        <taxon>Caryophyllales</taxon>
        <taxon>Cactineae</taxon>
        <taxon>Cactaceae</taxon>
        <taxon>Cactoideae</taxon>
        <taxon>Echinocereeae</taxon>
        <taxon>Carnegiea</taxon>
    </lineage>
</organism>